<feature type="chain" id="PRO_5006867693" evidence="1">
    <location>
        <begin position="20"/>
        <end position="135"/>
    </location>
</feature>
<proteinExistence type="predicted"/>
<evidence type="ECO:0000313" key="2">
    <source>
        <dbReference type="EMBL" id="KRX10130.1"/>
    </source>
</evidence>
<protein>
    <submittedName>
        <fullName evidence="2">Uncharacterized protein</fullName>
    </submittedName>
</protein>
<dbReference type="AlphaFoldDB" id="A0A0V0R6M2"/>
<name>A0A0V0R6M2_PSEPJ</name>
<evidence type="ECO:0000313" key="3">
    <source>
        <dbReference type="Proteomes" id="UP000054937"/>
    </source>
</evidence>
<gene>
    <name evidence="2" type="ORF">PPERSA_08533</name>
</gene>
<organism evidence="2 3">
    <name type="scientific">Pseudocohnilembus persalinus</name>
    <name type="common">Ciliate</name>
    <dbReference type="NCBI Taxonomy" id="266149"/>
    <lineage>
        <taxon>Eukaryota</taxon>
        <taxon>Sar</taxon>
        <taxon>Alveolata</taxon>
        <taxon>Ciliophora</taxon>
        <taxon>Intramacronucleata</taxon>
        <taxon>Oligohymenophorea</taxon>
        <taxon>Scuticociliatia</taxon>
        <taxon>Philasterida</taxon>
        <taxon>Pseudocohnilembidae</taxon>
        <taxon>Pseudocohnilembus</taxon>
    </lineage>
</organism>
<comment type="caution">
    <text evidence="2">The sequence shown here is derived from an EMBL/GenBank/DDBJ whole genome shotgun (WGS) entry which is preliminary data.</text>
</comment>
<keyword evidence="3" id="KW-1185">Reference proteome</keyword>
<keyword evidence="1" id="KW-0732">Signal</keyword>
<evidence type="ECO:0000256" key="1">
    <source>
        <dbReference type="SAM" id="SignalP"/>
    </source>
</evidence>
<dbReference type="Proteomes" id="UP000054937">
    <property type="component" value="Unassembled WGS sequence"/>
</dbReference>
<dbReference type="InParanoid" id="A0A0V0R6M2"/>
<sequence length="135" mass="15121">MKKISIALLIICLLSVMQSNCYLKHNTHTNSSDNKTEQQNPSKVDSDGWICLNNGLINCKAVFTEQNFEQLQGQNLEKIQAYFNQIDLNTPYSTVEESFNGLAQQLDKTKTTQAYACVKNIVPTCKQAQISRSAA</sequence>
<dbReference type="EMBL" id="LDAU01000040">
    <property type="protein sequence ID" value="KRX10130.1"/>
    <property type="molecule type" value="Genomic_DNA"/>
</dbReference>
<feature type="signal peptide" evidence="1">
    <location>
        <begin position="1"/>
        <end position="19"/>
    </location>
</feature>
<reference evidence="2 3" key="1">
    <citation type="journal article" date="2015" name="Sci. Rep.">
        <title>Genome of the facultative scuticociliatosis pathogen Pseudocohnilembus persalinus provides insight into its virulence through horizontal gene transfer.</title>
        <authorList>
            <person name="Xiong J."/>
            <person name="Wang G."/>
            <person name="Cheng J."/>
            <person name="Tian M."/>
            <person name="Pan X."/>
            <person name="Warren A."/>
            <person name="Jiang C."/>
            <person name="Yuan D."/>
            <person name="Miao W."/>
        </authorList>
    </citation>
    <scope>NUCLEOTIDE SEQUENCE [LARGE SCALE GENOMIC DNA]</scope>
    <source>
        <strain evidence="2">36N120E</strain>
    </source>
</reference>
<accession>A0A0V0R6M2</accession>